<gene>
    <name evidence="1" type="ORF">AVENP_1356</name>
</gene>
<evidence type="ECO:0008006" key="3">
    <source>
        <dbReference type="Google" id="ProtNLM"/>
    </source>
</evidence>
<protein>
    <recommendedName>
        <fullName evidence="3">DUF2971 domain-containing protein</fullName>
    </recommendedName>
</protein>
<evidence type="ECO:0000313" key="1">
    <source>
        <dbReference type="EMBL" id="QKF66910.1"/>
    </source>
</evidence>
<sequence length="252" mass="29722">MISEHPVFISPENKEQVIWRYLDFTKLVSLLESSELFFTRADKFEDQFEGSLPKPLVYGRNIWVKNMVEQGKLSQEYLDFNILSDSTKNAKIEKVINCWHMNDYESAAMWKLYLKSNEGIAIKSTYSRLYSALSSSEFDINIGKIKYIDYENDIFPLDNGFYPFVHKRKSFEHEQELRALIWLKSAHNNKLIENIDVLYGINIEVDLNILIESIYVSPNSPKWIYDLIVSIIKRYKLNKNVYQSKINESPIY</sequence>
<reference evidence="1 2" key="1">
    <citation type="submission" date="2020-05" db="EMBL/GenBank/DDBJ databases">
        <title>Complete genome sequencing of Campylobacter and Arcobacter type strains.</title>
        <authorList>
            <person name="Miller W.G."/>
            <person name="Yee E."/>
        </authorList>
    </citation>
    <scope>NUCLEOTIDE SEQUENCE [LARGE SCALE GENOMIC DNA]</scope>
    <source>
        <strain evidence="1 2">LMG 26156</strain>
    </source>
</reference>
<organism evidence="1 2">
    <name type="scientific">Arcobacter venerupis</name>
    <dbReference type="NCBI Taxonomy" id="1054033"/>
    <lineage>
        <taxon>Bacteria</taxon>
        <taxon>Pseudomonadati</taxon>
        <taxon>Campylobacterota</taxon>
        <taxon>Epsilonproteobacteria</taxon>
        <taxon>Campylobacterales</taxon>
        <taxon>Arcobacteraceae</taxon>
        <taxon>Arcobacter</taxon>
    </lineage>
</organism>
<dbReference type="Proteomes" id="UP000503482">
    <property type="component" value="Chromosome"/>
</dbReference>
<accession>A0AAE7E3J2</accession>
<keyword evidence="2" id="KW-1185">Reference proteome</keyword>
<proteinExistence type="predicted"/>
<name>A0AAE7E3J2_9BACT</name>
<dbReference type="AlphaFoldDB" id="A0AAE7E3J2"/>
<dbReference type="EMBL" id="CP053840">
    <property type="protein sequence ID" value="QKF66910.1"/>
    <property type="molecule type" value="Genomic_DNA"/>
</dbReference>
<dbReference type="RefSeq" id="WP_128358809.1">
    <property type="nucleotide sequence ID" value="NZ_CP053840.1"/>
</dbReference>
<dbReference type="KEGG" id="avp:AVENP_1356"/>
<evidence type="ECO:0000313" key="2">
    <source>
        <dbReference type="Proteomes" id="UP000503482"/>
    </source>
</evidence>